<keyword evidence="5 7" id="KW-0234">DNA repair</keyword>
<evidence type="ECO:0000256" key="6">
    <source>
        <dbReference type="ARBA" id="ARBA00033409"/>
    </source>
</evidence>
<dbReference type="STRING" id="1450648.CLORY_32990"/>
<dbReference type="Gene3D" id="1.20.1440.120">
    <property type="entry name" value="Recombination protein O, C-terminal domain"/>
    <property type="match status" value="1"/>
</dbReference>
<keyword evidence="4 7" id="KW-0233">DNA recombination</keyword>
<evidence type="ECO:0000313" key="9">
    <source>
        <dbReference type="EMBL" id="OPJ59457.1"/>
    </source>
</evidence>
<evidence type="ECO:0000313" key="10">
    <source>
        <dbReference type="Proteomes" id="UP000190080"/>
    </source>
</evidence>
<dbReference type="PANTHER" id="PTHR33991">
    <property type="entry name" value="DNA REPAIR PROTEIN RECO"/>
    <property type="match status" value="1"/>
</dbReference>
<dbReference type="InterPro" id="IPR012340">
    <property type="entry name" value="NA-bd_OB-fold"/>
</dbReference>
<dbReference type="InterPro" id="IPR042242">
    <property type="entry name" value="RecO_C"/>
</dbReference>
<dbReference type="Pfam" id="PF02565">
    <property type="entry name" value="RecO_C"/>
    <property type="match status" value="1"/>
</dbReference>
<dbReference type="EMBL" id="MZGV01000044">
    <property type="protein sequence ID" value="OPJ59457.1"/>
    <property type="molecule type" value="Genomic_DNA"/>
</dbReference>
<reference evidence="9 10" key="1">
    <citation type="submission" date="2017-03" db="EMBL/GenBank/DDBJ databases">
        <title>Genome sequence of Clostridium oryzae DSM 28571.</title>
        <authorList>
            <person name="Poehlein A."/>
            <person name="Daniel R."/>
        </authorList>
    </citation>
    <scope>NUCLEOTIDE SEQUENCE [LARGE SCALE GENOMIC DNA]</scope>
    <source>
        <strain evidence="9 10">DSM 28571</strain>
    </source>
</reference>
<sequence length="255" mass="29431">MGGFLTALKCKGIVIKTMDYKENDKILWIFTDKFGKISVIAKGAKKSKNRLFNLCLTFCFSELVLYKGKNMYRINEGNIIESFQGFLNDLDMLTYASYICELIDISMVENEPNLELFKLMLTAMYLLKSNAMDSDILLRAYETNVLKHTGYGLNLDFCSICHKKIVSADYINLQYYGGVCDECMKSQGIHLNRDTYSALKFLNTVPMEKVYRLNANDKIKNELQRVLYLIISNNYAKSPKSLQLFEFIKESEKNE</sequence>
<dbReference type="GO" id="GO:0043590">
    <property type="term" value="C:bacterial nucleoid"/>
    <property type="evidence" value="ECO:0007669"/>
    <property type="project" value="TreeGrafter"/>
</dbReference>
<dbReference type="InterPro" id="IPR022572">
    <property type="entry name" value="DNA_rep/recomb_RecO_N"/>
</dbReference>
<comment type="similarity">
    <text evidence="1 7">Belongs to the RecO family.</text>
</comment>
<name>A0A1V4IIX2_9CLOT</name>
<dbReference type="Proteomes" id="UP000190080">
    <property type="component" value="Unassembled WGS sequence"/>
</dbReference>
<evidence type="ECO:0000256" key="5">
    <source>
        <dbReference type="ARBA" id="ARBA00023204"/>
    </source>
</evidence>
<protein>
    <recommendedName>
        <fullName evidence="2 7">DNA repair protein RecO</fullName>
    </recommendedName>
    <alternativeName>
        <fullName evidence="6 7">Recombination protein O</fullName>
    </alternativeName>
</protein>
<accession>A0A1V4IIX2</accession>
<dbReference type="SUPFAM" id="SSF50249">
    <property type="entry name" value="Nucleic acid-binding proteins"/>
    <property type="match status" value="1"/>
</dbReference>
<keyword evidence="10" id="KW-1185">Reference proteome</keyword>
<gene>
    <name evidence="7 9" type="primary">recO</name>
    <name evidence="9" type="ORF">CLORY_32990</name>
</gene>
<dbReference type="InterPro" id="IPR037278">
    <property type="entry name" value="ARFGAP/RecO"/>
</dbReference>
<evidence type="ECO:0000256" key="7">
    <source>
        <dbReference type="HAMAP-Rule" id="MF_00201"/>
    </source>
</evidence>
<dbReference type="Gene3D" id="2.40.50.140">
    <property type="entry name" value="Nucleic acid-binding proteins"/>
    <property type="match status" value="1"/>
</dbReference>
<evidence type="ECO:0000256" key="4">
    <source>
        <dbReference type="ARBA" id="ARBA00023172"/>
    </source>
</evidence>
<dbReference type="Pfam" id="PF11967">
    <property type="entry name" value="RecO_N"/>
    <property type="match status" value="1"/>
</dbReference>
<evidence type="ECO:0000259" key="8">
    <source>
        <dbReference type="Pfam" id="PF11967"/>
    </source>
</evidence>
<proteinExistence type="inferred from homology"/>
<dbReference type="GO" id="GO:0006310">
    <property type="term" value="P:DNA recombination"/>
    <property type="evidence" value="ECO:0007669"/>
    <property type="project" value="UniProtKB-UniRule"/>
</dbReference>
<evidence type="ECO:0000256" key="3">
    <source>
        <dbReference type="ARBA" id="ARBA00022763"/>
    </source>
</evidence>
<comment type="function">
    <text evidence="7">Involved in DNA repair and RecF pathway recombination.</text>
</comment>
<dbReference type="PANTHER" id="PTHR33991:SF1">
    <property type="entry name" value="DNA REPAIR PROTEIN RECO"/>
    <property type="match status" value="1"/>
</dbReference>
<comment type="caution">
    <text evidence="9">The sequence shown here is derived from an EMBL/GenBank/DDBJ whole genome shotgun (WGS) entry which is preliminary data.</text>
</comment>
<dbReference type="GO" id="GO:0006302">
    <property type="term" value="P:double-strand break repair"/>
    <property type="evidence" value="ECO:0007669"/>
    <property type="project" value="TreeGrafter"/>
</dbReference>
<organism evidence="9 10">
    <name type="scientific">Clostridium oryzae</name>
    <dbReference type="NCBI Taxonomy" id="1450648"/>
    <lineage>
        <taxon>Bacteria</taxon>
        <taxon>Bacillati</taxon>
        <taxon>Bacillota</taxon>
        <taxon>Clostridia</taxon>
        <taxon>Eubacteriales</taxon>
        <taxon>Clostridiaceae</taxon>
        <taxon>Clostridium</taxon>
    </lineage>
</organism>
<dbReference type="NCBIfam" id="TIGR00613">
    <property type="entry name" value="reco"/>
    <property type="match status" value="1"/>
</dbReference>
<dbReference type="InterPro" id="IPR003717">
    <property type="entry name" value="RecO"/>
</dbReference>
<dbReference type="HAMAP" id="MF_00201">
    <property type="entry name" value="RecO"/>
    <property type="match status" value="1"/>
</dbReference>
<evidence type="ECO:0000256" key="1">
    <source>
        <dbReference type="ARBA" id="ARBA00007452"/>
    </source>
</evidence>
<keyword evidence="3 7" id="KW-0227">DNA damage</keyword>
<dbReference type="SUPFAM" id="SSF57863">
    <property type="entry name" value="ArfGap/RecO-like zinc finger"/>
    <property type="match status" value="1"/>
</dbReference>
<dbReference type="AlphaFoldDB" id="A0A1V4IIX2"/>
<feature type="domain" description="DNA replication/recombination mediator RecO N-terminal" evidence="8">
    <location>
        <begin position="8"/>
        <end position="83"/>
    </location>
</feature>
<evidence type="ECO:0000256" key="2">
    <source>
        <dbReference type="ARBA" id="ARBA00021310"/>
    </source>
</evidence>